<evidence type="ECO:0000256" key="3">
    <source>
        <dbReference type="ARBA" id="ARBA00011881"/>
    </source>
</evidence>
<evidence type="ECO:0000256" key="4">
    <source>
        <dbReference type="ARBA" id="ARBA00023239"/>
    </source>
</evidence>
<dbReference type="CDD" id="cd06558">
    <property type="entry name" value="crotonase-like"/>
    <property type="match status" value="1"/>
</dbReference>
<evidence type="ECO:0000256" key="7">
    <source>
        <dbReference type="RuleBase" id="RU003707"/>
    </source>
</evidence>
<comment type="catalytic activity">
    <reaction evidence="5">
        <text>a short-chain (3S)-3-hydroxyacyl-CoA = a short-chain (2E)-enoyl-CoA + H2O</text>
        <dbReference type="Rhea" id="RHEA:52664"/>
        <dbReference type="ChEBI" id="CHEBI:15377"/>
        <dbReference type="ChEBI" id="CHEBI:87488"/>
        <dbReference type="ChEBI" id="CHEBI:136760"/>
        <dbReference type="EC" id="4.2.1.150"/>
    </reaction>
</comment>
<gene>
    <name evidence="8" type="ORF">SAMN05660649_04119</name>
</gene>
<dbReference type="InterPro" id="IPR001753">
    <property type="entry name" value="Enoyl-CoA_hydra/iso"/>
</dbReference>
<dbReference type="Gene3D" id="3.90.226.10">
    <property type="entry name" value="2-enoyl-CoA Hydratase, Chain A, domain 1"/>
    <property type="match status" value="1"/>
</dbReference>
<dbReference type="Gene3D" id="1.10.12.10">
    <property type="entry name" value="Lyase 2-enoyl-coa Hydratase, Chain A, domain 2"/>
    <property type="match status" value="1"/>
</dbReference>
<comment type="similarity">
    <text evidence="2 7">Belongs to the enoyl-CoA hydratase/isomerase family.</text>
</comment>
<dbReference type="STRING" id="341036.SAMN05660649_04119"/>
<dbReference type="FunFam" id="3.90.226.10:FF:000009">
    <property type="entry name" value="Carnitinyl-CoA dehydratase"/>
    <property type="match status" value="1"/>
</dbReference>
<evidence type="ECO:0000256" key="2">
    <source>
        <dbReference type="ARBA" id="ARBA00005254"/>
    </source>
</evidence>
<dbReference type="InterPro" id="IPR018376">
    <property type="entry name" value="Enoyl-CoA_hyd/isom_CS"/>
</dbReference>
<dbReference type="SUPFAM" id="SSF52096">
    <property type="entry name" value="ClpP/crotonase"/>
    <property type="match status" value="1"/>
</dbReference>
<evidence type="ECO:0000256" key="1">
    <source>
        <dbReference type="ARBA" id="ARBA00005086"/>
    </source>
</evidence>
<accession>A0A1I2XW97</accession>
<name>A0A1I2XW97_9FIRM</name>
<dbReference type="GO" id="GO:0006635">
    <property type="term" value="P:fatty acid beta-oxidation"/>
    <property type="evidence" value="ECO:0007669"/>
    <property type="project" value="TreeGrafter"/>
</dbReference>
<organism evidence="8 9">
    <name type="scientific">Desulfotruncus arcticus DSM 17038</name>
    <dbReference type="NCBI Taxonomy" id="1121424"/>
    <lineage>
        <taxon>Bacteria</taxon>
        <taxon>Bacillati</taxon>
        <taxon>Bacillota</taxon>
        <taxon>Clostridia</taxon>
        <taxon>Eubacteriales</taxon>
        <taxon>Desulfallaceae</taxon>
        <taxon>Desulfotruncus</taxon>
    </lineage>
</organism>
<dbReference type="PANTHER" id="PTHR11941">
    <property type="entry name" value="ENOYL-COA HYDRATASE-RELATED"/>
    <property type="match status" value="1"/>
</dbReference>
<keyword evidence="4" id="KW-0456">Lyase</keyword>
<sequence length="263" mass="28542">MSAFQLLTINIKDHIACVTMDRPPVNALNNELAKELTAAFLALKNDPEVRAVVITSARKVFVAGADIAMMKGITETKDLGEMLDFDRRLQFANSTLEDMTKPTIAVINGHAMGGGTELALACDFRFIAETATMGLPEIKLGLLPGAGGIQRIVRLIGRTKSLRLMLQGNALSAQEALSLGLVEEICRAENLMDRAMELARDLARQAPVAVAEIKRCVNAAQEMERDSSLLCDVRGLGELFVTQDASEGLRAFLDKRSPKFKGL</sequence>
<keyword evidence="9" id="KW-1185">Reference proteome</keyword>
<dbReference type="InterPro" id="IPR029045">
    <property type="entry name" value="ClpP/crotonase-like_dom_sf"/>
</dbReference>
<dbReference type="EMBL" id="FOOX01000019">
    <property type="protein sequence ID" value="SFH16996.1"/>
    <property type="molecule type" value="Genomic_DNA"/>
</dbReference>
<comment type="pathway">
    <text evidence="1">Lipid metabolism; butanoate metabolism.</text>
</comment>
<dbReference type="InterPro" id="IPR014748">
    <property type="entry name" value="Enoyl-CoA_hydra_C"/>
</dbReference>
<evidence type="ECO:0000256" key="6">
    <source>
        <dbReference type="ARBA" id="ARBA00067035"/>
    </source>
</evidence>
<dbReference type="AlphaFoldDB" id="A0A1I2XW97"/>
<dbReference type="RefSeq" id="WP_092473902.1">
    <property type="nucleotide sequence ID" value="NZ_FOOX01000019.1"/>
</dbReference>
<dbReference type="EC" id="4.2.1.150" evidence="6"/>
<evidence type="ECO:0000256" key="5">
    <source>
        <dbReference type="ARBA" id="ARBA00050624"/>
    </source>
</evidence>
<proteinExistence type="inferred from homology"/>
<dbReference type="PANTHER" id="PTHR11941:SF54">
    <property type="entry name" value="ENOYL-COA HYDRATASE, MITOCHONDRIAL"/>
    <property type="match status" value="1"/>
</dbReference>
<evidence type="ECO:0000313" key="8">
    <source>
        <dbReference type="EMBL" id="SFH16996.1"/>
    </source>
</evidence>
<evidence type="ECO:0000313" key="9">
    <source>
        <dbReference type="Proteomes" id="UP000199337"/>
    </source>
</evidence>
<dbReference type="Proteomes" id="UP000199337">
    <property type="component" value="Unassembled WGS sequence"/>
</dbReference>
<reference evidence="9" key="1">
    <citation type="submission" date="2016-10" db="EMBL/GenBank/DDBJ databases">
        <authorList>
            <person name="Varghese N."/>
            <person name="Submissions S."/>
        </authorList>
    </citation>
    <scope>NUCLEOTIDE SEQUENCE [LARGE SCALE GENOMIC DNA]</scope>
    <source>
        <strain evidence="9">DSM 17038</strain>
    </source>
</reference>
<dbReference type="FunFam" id="1.10.12.10:FF:000001">
    <property type="entry name" value="Probable enoyl-CoA hydratase, mitochondrial"/>
    <property type="match status" value="1"/>
</dbReference>
<dbReference type="GO" id="GO:0018812">
    <property type="term" value="F:3-hydroxyacyl-CoA dehydratase activity"/>
    <property type="evidence" value="ECO:0007669"/>
    <property type="project" value="UniProtKB-EC"/>
</dbReference>
<dbReference type="Pfam" id="PF00378">
    <property type="entry name" value="ECH_1"/>
    <property type="match status" value="1"/>
</dbReference>
<dbReference type="OrthoDB" id="9775794at2"/>
<dbReference type="PROSITE" id="PS00166">
    <property type="entry name" value="ENOYL_COA_HYDRATASE"/>
    <property type="match status" value="1"/>
</dbReference>
<protein>
    <recommendedName>
        <fullName evidence="6">short-chain-enoyl-CoA hydratase</fullName>
        <ecNumber evidence="6">4.2.1.150</ecNumber>
    </recommendedName>
</protein>
<comment type="subunit">
    <text evidence="3">Homotetramer.</text>
</comment>